<keyword evidence="4" id="KW-1185">Reference proteome</keyword>
<comment type="caution">
    <text evidence="3">The sequence shown here is derived from an EMBL/GenBank/DDBJ whole genome shotgun (WGS) entry which is preliminary data.</text>
</comment>
<dbReference type="Proteomes" id="UP001597387">
    <property type="component" value="Unassembled WGS sequence"/>
</dbReference>
<dbReference type="EMBL" id="JBHUHZ010000001">
    <property type="protein sequence ID" value="MFD2163060.1"/>
    <property type="molecule type" value="Genomic_DNA"/>
</dbReference>
<name>A0ABW4ZMX2_9SPHI</name>
<evidence type="ECO:0000256" key="1">
    <source>
        <dbReference type="ARBA" id="ARBA00006817"/>
    </source>
</evidence>
<proteinExistence type="inferred from homology"/>
<dbReference type="InterPro" id="IPR023393">
    <property type="entry name" value="START-like_dom_sf"/>
</dbReference>
<accession>A0ABW4ZMX2</accession>
<evidence type="ECO:0000313" key="3">
    <source>
        <dbReference type="EMBL" id="MFD2163060.1"/>
    </source>
</evidence>
<dbReference type="RefSeq" id="WP_255902382.1">
    <property type="nucleotide sequence ID" value="NZ_JAFMZO010000003.1"/>
</dbReference>
<reference evidence="4" key="1">
    <citation type="journal article" date="2019" name="Int. J. Syst. Evol. Microbiol.">
        <title>The Global Catalogue of Microorganisms (GCM) 10K type strain sequencing project: providing services to taxonomists for standard genome sequencing and annotation.</title>
        <authorList>
            <consortium name="The Broad Institute Genomics Platform"/>
            <consortium name="The Broad Institute Genome Sequencing Center for Infectious Disease"/>
            <person name="Wu L."/>
            <person name="Ma J."/>
        </authorList>
    </citation>
    <scope>NUCLEOTIDE SEQUENCE [LARGE SCALE GENOMIC DNA]</scope>
    <source>
        <strain evidence="4">KCTC 42217</strain>
    </source>
</reference>
<feature type="domain" description="Activator of Hsp90 ATPase homologue 1/2-like C-terminal" evidence="2">
    <location>
        <begin position="26"/>
        <end position="162"/>
    </location>
</feature>
<organism evidence="3 4">
    <name type="scientific">Paradesertivirga mongoliensis</name>
    <dbReference type="NCBI Taxonomy" id="2100740"/>
    <lineage>
        <taxon>Bacteria</taxon>
        <taxon>Pseudomonadati</taxon>
        <taxon>Bacteroidota</taxon>
        <taxon>Sphingobacteriia</taxon>
        <taxon>Sphingobacteriales</taxon>
        <taxon>Sphingobacteriaceae</taxon>
        <taxon>Paradesertivirga</taxon>
    </lineage>
</organism>
<evidence type="ECO:0000313" key="4">
    <source>
        <dbReference type="Proteomes" id="UP001597387"/>
    </source>
</evidence>
<dbReference type="Gene3D" id="3.30.530.20">
    <property type="match status" value="1"/>
</dbReference>
<protein>
    <submittedName>
        <fullName evidence="3">SRPBCC domain-containing protein</fullName>
    </submittedName>
</protein>
<dbReference type="SUPFAM" id="SSF55961">
    <property type="entry name" value="Bet v1-like"/>
    <property type="match status" value="1"/>
</dbReference>
<gene>
    <name evidence="3" type="ORF">ACFSJU_11710</name>
</gene>
<evidence type="ECO:0000259" key="2">
    <source>
        <dbReference type="Pfam" id="PF08327"/>
    </source>
</evidence>
<sequence length="167" mass="19111">MNRELAFDWRVNKETRTEYYTREFAAKASLVWDAFTKADLIDRWYAPRPVVSNTKEMDFTVGGRRLYAISIPGGKEFWSVEKYTAITLKTDIQYKSAFSDKDGNVSSDSFGSESHLVFTDTNGITTLKKTVQYTSLEAFERMIGGNHQDGMAECFNNLDELLIDLNK</sequence>
<dbReference type="Pfam" id="PF08327">
    <property type="entry name" value="AHSA1"/>
    <property type="match status" value="1"/>
</dbReference>
<dbReference type="InterPro" id="IPR013538">
    <property type="entry name" value="ASHA1/2-like_C"/>
</dbReference>
<comment type="similarity">
    <text evidence="1">Belongs to the AHA1 family.</text>
</comment>